<comment type="caution">
    <text evidence="2">The sequence shown here is derived from an EMBL/GenBank/DDBJ whole genome shotgun (WGS) entry which is preliminary data.</text>
</comment>
<keyword evidence="3" id="KW-1185">Reference proteome</keyword>
<gene>
    <name evidence="2" type="ORF">RNAN_0261</name>
</gene>
<organism evidence="2 3">
    <name type="scientific">Rheinheimera nanhaiensis E407-8</name>
    <dbReference type="NCBI Taxonomy" id="562729"/>
    <lineage>
        <taxon>Bacteria</taxon>
        <taxon>Pseudomonadati</taxon>
        <taxon>Pseudomonadota</taxon>
        <taxon>Gammaproteobacteria</taxon>
        <taxon>Chromatiales</taxon>
        <taxon>Chromatiaceae</taxon>
        <taxon>Rheinheimera</taxon>
    </lineage>
</organism>
<dbReference type="RefSeq" id="WP_008217944.1">
    <property type="nucleotide sequence ID" value="NZ_BAFK01000001.1"/>
</dbReference>
<accession>I1DTC0</accession>
<sequence>MVKLLFLLPLLMCMAWYWYLRQHGWSITQGKKGFAYIIGFNLAIGASLWLILLLTQR</sequence>
<protein>
    <submittedName>
        <fullName evidence="2">Uncharacterized protein</fullName>
    </submittedName>
</protein>
<evidence type="ECO:0000313" key="2">
    <source>
        <dbReference type="EMBL" id="GAB57298.1"/>
    </source>
</evidence>
<dbReference type="EMBL" id="BAFK01000001">
    <property type="protein sequence ID" value="GAB57298.1"/>
    <property type="molecule type" value="Genomic_DNA"/>
</dbReference>
<keyword evidence="1" id="KW-0472">Membrane</keyword>
<name>I1DTC0_9GAMM</name>
<keyword evidence="1" id="KW-1133">Transmembrane helix</keyword>
<keyword evidence="1" id="KW-0812">Transmembrane</keyword>
<dbReference type="Proteomes" id="UP000004374">
    <property type="component" value="Unassembled WGS sequence"/>
</dbReference>
<reference evidence="2 3" key="1">
    <citation type="journal article" date="2012" name="J. Bacteriol.">
        <title>Genome Sequence of the Protease-Producing Bacterium Rheinheimera nanhaiensis E407-8T, Isolated from Deep-Sea Sediment of the South China Sea.</title>
        <authorList>
            <person name="Zhang X.-Y."/>
            <person name="Zhang Y.-J."/>
            <person name="Qin Q.-L."/>
            <person name="Xie B.-B."/>
            <person name="Chen X.-L."/>
            <person name="Zhou B.-C."/>
            <person name="Zhang Y.-Z."/>
        </authorList>
    </citation>
    <scope>NUCLEOTIDE SEQUENCE [LARGE SCALE GENOMIC DNA]</scope>
    <source>
        <strain evidence="2 3">E407-8</strain>
    </source>
</reference>
<dbReference type="AlphaFoldDB" id="I1DTC0"/>
<evidence type="ECO:0000256" key="1">
    <source>
        <dbReference type="SAM" id="Phobius"/>
    </source>
</evidence>
<proteinExistence type="predicted"/>
<evidence type="ECO:0000313" key="3">
    <source>
        <dbReference type="Proteomes" id="UP000004374"/>
    </source>
</evidence>
<feature type="transmembrane region" description="Helical" evidence="1">
    <location>
        <begin position="34"/>
        <end position="54"/>
    </location>
</feature>